<name>A0A219ARU5_METCM</name>
<dbReference type="KEGG" id="pchm:VFPPC_18770"/>
<evidence type="ECO:0000313" key="1">
    <source>
        <dbReference type="EMBL" id="OWT43503.1"/>
    </source>
</evidence>
<accession>A0A219ARU5</accession>
<protein>
    <submittedName>
        <fullName evidence="1">Uncharacterized protein</fullName>
    </submittedName>
</protein>
<organism evidence="1 2">
    <name type="scientific">Pochonia chlamydosporia 170</name>
    <dbReference type="NCBI Taxonomy" id="1380566"/>
    <lineage>
        <taxon>Eukaryota</taxon>
        <taxon>Fungi</taxon>
        <taxon>Dikarya</taxon>
        <taxon>Ascomycota</taxon>
        <taxon>Pezizomycotina</taxon>
        <taxon>Sordariomycetes</taxon>
        <taxon>Hypocreomycetidae</taxon>
        <taxon>Hypocreales</taxon>
        <taxon>Clavicipitaceae</taxon>
        <taxon>Pochonia</taxon>
    </lineage>
</organism>
<dbReference type="Proteomes" id="UP000078397">
    <property type="component" value="Unassembled WGS sequence"/>
</dbReference>
<sequence>MKANVEEMGNSNHRWDMAKLDVHCHRQTRRCRQRGKADVGRSFHKNAILRTPFCMARRSSHPSLPDSHSCAKQYCTGNLRTSSYSKAGLLNWSEELGMLLHTTGAGIFIRSNL</sequence>
<dbReference type="RefSeq" id="XP_022285921.1">
    <property type="nucleotide sequence ID" value="XM_022430335.1"/>
</dbReference>
<dbReference type="EMBL" id="LSBJ02000001">
    <property type="protein sequence ID" value="OWT43503.1"/>
    <property type="molecule type" value="Genomic_DNA"/>
</dbReference>
<dbReference type="GeneID" id="33937452"/>
<keyword evidence="2" id="KW-1185">Reference proteome</keyword>
<proteinExistence type="predicted"/>
<gene>
    <name evidence="1" type="ORF">VFPPC_18770</name>
</gene>
<dbReference type="AlphaFoldDB" id="A0A219ARU5"/>
<comment type="caution">
    <text evidence="1">The sequence shown here is derived from an EMBL/GenBank/DDBJ whole genome shotgun (WGS) entry which is preliminary data.</text>
</comment>
<reference evidence="1 2" key="1">
    <citation type="journal article" date="2016" name="PLoS Pathog.">
        <title>Biosynthesis of antibiotic leucinostatins in bio-control fungus Purpureocillium lilacinum and their inhibition on phytophthora revealed by genome mining.</title>
        <authorList>
            <person name="Wang G."/>
            <person name="Liu Z."/>
            <person name="Lin R."/>
            <person name="Li E."/>
            <person name="Mao Z."/>
            <person name="Ling J."/>
            <person name="Yang Y."/>
            <person name="Yin W.B."/>
            <person name="Xie B."/>
        </authorList>
    </citation>
    <scope>NUCLEOTIDE SEQUENCE [LARGE SCALE GENOMIC DNA]</scope>
    <source>
        <strain evidence="1">170</strain>
    </source>
</reference>
<evidence type="ECO:0000313" key="2">
    <source>
        <dbReference type="Proteomes" id="UP000078397"/>
    </source>
</evidence>